<evidence type="ECO:0000256" key="2">
    <source>
        <dbReference type="ARBA" id="ARBA00022737"/>
    </source>
</evidence>
<dbReference type="GO" id="GO:0030154">
    <property type="term" value="P:cell differentiation"/>
    <property type="evidence" value="ECO:0007669"/>
    <property type="project" value="UniProtKB-ARBA"/>
</dbReference>
<dbReference type="PROSITE" id="PS51294">
    <property type="entry name" value="HTH_MYB"/>
    <property type="match status" value="2"/>
</dbReference>
<keyword evidence="10" id="KW-1185">Reference proteome</keyword>
<comment type="subcellular location">
    <subcellularLocation>
        <location evidence="1">Nucleus</location>
    </subcellularLocation>
</comment>
<evidence type="ECO:0000256" key="4">
    <source>
        <dbReference type="ARBA" id="ARBA00023125"/>
    </source>
</evidence>
<dbReference type="PROSITE" id="PS50090">
    <property type="entry name" value="MYB_LIKE"/>
    <property type="match status" value="2"/>
</dbReference>
<reference evidence="10" key="1">
    <citation type="submission" date="2016-04" db="EMBL/GenBank/DDBJ databases">
        <title>Cephalotus genome sequencing.</title>
        <authorList>
            <person name="Fukushima K."/>
            <person name="Hasebe M."/>
            <person name="Fang X."/>
        </authorList>
    </citation>
    <scope>NUCLEOTIDE SEQUENCE [LARGE SCALE GENOMIC DNA]</scope>
    <source>
        <strain evidence="10">cv. St1</strain>
    </source>
</reference>
<comment type="caution">
    <text evidence="9">The sequence shown here is derived from an EMBL/GenBank/DDBJ whole genome shotgun (WGS) entry which is preliminary data.</text>
</comment>
<dbReference type="FunCoup" id="A0A1Q3BJC6">
    <property type="interactions" value="4"/>
</dbReference>
<accession>A0A1Q3BJC6</accession>
<dbReference type="GO" id="GO:0048731">
    <property type="term" value="P:system development"/>
    <property type="evidence" value="ECO:0007669"/>
    <property type="project" value="UniProtKB-ARBA"/>
</dbReference>
<evidence type="ECO:0000256" key="1">
    <source>
        <dbReference type="ARBA" id="ARBA00004123"/>
    </source>
</evidence>
<evidence type="ECO:0000259" key="8">
    <source>
        <dbReference type="PROSITE" id="PS51294"/>
    </source>
</evidence>
<dbReference type="SMART" id="SM00717">
    <property type="entry name" value="SANT"/>
    <property type="match status" value="2"/>
</dbReference>
<dbReference type="Gene3D" id="1.10.10.60">
    <property type="entry name" value="Homeodomain-like"/>
    <property type="match status" value="2"/>
</dbReference>
<keyword evidence="3" id="KW-0805">Transcription regulation</keyword>
<keyword evidence="2" id="KW-0677">Repeat</keyword>
<evidence type="ECO:0000256" key="3">
    <source>
        <dbReference type="ARBA" id="ARBA00023015"/>
    </source>
</evidence>
<dbReference type="InParanoid" id="A0A1Q3BJC6"/>
<dbReference type="GO" id="GO:0090558">
    <property type="term" value="P:plant epidermis development"/>
    <property type="evidence" value="ECO:0007669"/>
    <property type="project" value="UniProtKB-ARBA"/>
</dbReference>
<dbReference type="GO" id="GO:0003677">
    <property type="term" value="F:DNA binding"/>
    <property type="evidence" value="ECO:0007669"/>
    <property type="project" value="UniProtKB-KW"/>
</dbReference>
<dbReference type="EMBL" id="BDDD01000596">
    <property type="protein sequence ID" value="GAV67964.1"/>
    <property type="molecule type" value="Genomic_DNA"/>
</dbReference>
<dbReference type="Proteomes" id="UP000187406">
    <property type="component" value="Unassembled WGS sequence"/>
</dbReference>
<name>A0A1Q3BJC6_CEPFO</name>
<sequence>MTKTIKQENQYKKGLWTSEEDKILIDHVKLHGKGQWGRIAKKTGLCLNRCGKSCRLRWMNYLCPSVKLGNFTEDEEDLIIRLHKLLGNRWSLIAKRVPGRTDNQVKNYWNTHLSKKLVNKEETSRVDDTGNHSDSKAYKVVGEVSDKQGSEIEDDNLSSFWISDNYIELSIHDGFFG</sequence>
<feature type="domain" description="Myb-like" evidence="7">
    <location>
        <begin position="8"/>
        <end position="62"/>
    </location>
</feature>
<dbReference type="PANTHER" id="PTHR47999:SF59">
    <property type="entry name" value="TRANSCRIPTION FACTOR WER-LIKE"/>
    <property type="match status" value="1"/>
</dbReference>
<dbReference type="FunFam" id="1.10.10.60:FF:000001">
    <property type="entry name" value="MYB-related transcription factor"/>
    <property type="match status" value="1"/>
</dbReference>
<dbReference type="STRING" id="3775.A0A1Q3BJC6"/>
<dbReference type="InterPro" id="IPR001005">
    <property type="entry name" value="SANT/Myb"/>
</dbReference>
<dbReference type="InterPro" id="IPR017930">
    <property type="entry name" value="Myb_dom"/>
</dbReference>
<gene>
    <name evidence="9" type="ORF">CFOL_v3_11467</name>
</gene>
<protein>
    <submittedName>
        <fullName evidence="9">Myb_DNA-binding domain-containing protein</fullName>
    </submittedName>
</protein>
<dbReference type="AlphaFoldDB" id="A0A1Q3BJC6"/>
<evidence type="ECO:0000256" key="5">
    <source>
        <dbReference type="ARBA" id="ARBA00023163"/>
    </source>
</evidence>
<dbReference type="OrthoDB" id="2143914at2759"/>
<organism evidence="9 10">
    <name type="scientific">Cephalotus follicularis</name>
    <name type="common">Albany pitcher plant</name>
    <dbReference type="NCBI Taxonomy" id="3775"/>
    <lineage>
        <taxon>Eukaryota</taxon>
        <taxon>Viridiplantae</taxon>
        <taxon>Streptophyta</taxon>
        <taxon>Embryophyta</taxon>
        <taxon>Tracheophyta</taxon>
        <taxon>Spermatophyta</taxon>
        <taxon>Magnoliopsida</taxon>
        <taxon>eudicotyledons</taxon>
        <taxon>Gunneridae</taxon>
        <taxon>Pentapetalae</taxon>
        <taxon>rosids</taxon>
        <taxon>fabids</taxon>
        <taxon>Oxalidales</taxon>
        <taxon>Cephalotaceae</taxon>
        <taxon>Cephalotus</taxon>
    </lineage>
</organism>
<dbReference type="FunFam" id="1.10.10.60:FF:000353">
    <property type="entry name" value="Transcription factor WER"/>
    <property type="match status" value="1"/>
</dbReference>
<dbReference type="SUPFAM" id="SSF46689">
    <property type="entry name" value="Homeodomain-like"/>
    <property type="match status" value="1"/>
</dbReference>
<evidence type="ECO:0000259" key="7">
    <source>
        <dbReference type="PROSITE" id="PS50090"/>
    </source>
</evidence>
<evidence type="ECO:0000256" key="6">
    <source>
        <dbReference type="ARBA" id="ARBA00023242"/>
    </source>
</evidence>
<dbReference type="InterPro" id="IPR009057">
    <property type="entry name" value="Homeodomain-like_sf"/>
</dbReference>
<feature type="domain" description="HTH myb-type" evidence="8">
    <location>
        <begin position="64"/>
        <end position="117"/>
    </location>
</feature>
<feature type="domain" description="Myb-like" evidence="7">
    <location>
        <begin position="63"/>
        <end position="113"/>
    </location>
</feature>
<dbReference type="Pfam" id="PF00249">
    <property type="entry name" value="Myb_DNA-binding"/>
    <property type="match status" value="2"/>
</dbReference>
<keyword evidence="4 9" id="KW-0238">DNA-binding</keyword>
<proteinExistence type="predicted"/>
<evidence type="ECO:0000313" key="9">
    <source>
        <dbReference type="EMBL" id="GAV67964.1"/>
    </source>
</evidence>
<dbReference type="InterPro" id="IPR015495">
    <property type="entry name" value="Myb_TF_plants"/>
</dbReference>
<keyword evidence="5" id="KW-0804">Transcription</keyword>
<dbReference type="PANTHER" id="PTHR47999">
    <property type="entry name" value="TRANSCRIPTION FACTOR MYB8-RELATED-RELATED"/>
    <property type="match status" value="1"/>
</dbReference>
<keyword evidence="6" id="KW-0539">Nucleus</keyword>
<evidence type="ECO:0000313" key="10">
    <source>
        <dbReference type="Proteomes" id="UP000187406"/>
    </source>
</evidence>
<dbReference type="CDD" id="cd00167">
    <property type="entry name" value="SANT"/>
    <property type="match status" value="2"/>
</dbReference>
<feature type="domain" description="HTH myb-type" evidence="8">
    <location>
        <begin position="12"/>
        <end position="62"/>
    </location>
</feature>
<dbReference type="GO" id="GO:0005634">
    <property type="term" value="C:nucleus"/>
    <property type="evidence" value="ECO:0007669"/>
    <property type="project" value="UniProtKB-SubCell"/>
</dbReference>